<accession>A0A139LAV8</accession>
<dbReference type="AlphaFoldDB" id="A0A139LAV8"/>
<dbReference type="PATRIC" id="fig|329854.7.peg.2913"/>
<sequence length="211" mass="22774">MGVMQVFPEKSQQVDVVAPFRRFPDSVPVTDGDTDGRPIVCDIAGGTGEKSHECRLSRFKQRFGLVLREQQVDKVERGYIGELFAVTASAQFGDKPLPGIDACGRDVVFPVVLRPQFQCARPTPPVNEEAHRAQPCEGCGASVGGNPPLYGFDMGVNGCLSHFCPTLDIDEAQDLKTLAAGYDTQILVIVELAAQGGFHFQRGVAVRTLAP</sequence>
<protein>
    <submittedName>
        <fullName evidence="1">Uncharacterized protein</fullName>
    </submittedName>
</protein>
<dbReference type="Proteomes" id="UP000070319">
    <property type="component" value="Unassembled WGS sequence"/>
</dbReference>
<evidence type="ECO:0000313" key="1">
    <source>
        <dbReference type="EMBL" id="KXT48582.1"/>
    </source>
</evidence>
<reference evidence="1 2" key="1">
    <citation type="submission" date="2016-02" db="EMBL/GenBank/DDBJ databases">
        <authorList>
            <person name="Wen L."/>
            <person name="He K."/>
            <person name="Yang H."/>
        </authorList>
    </citation>
    <scope>NUCLEOTIDE SEQUENCE [LARGE SCALE GENOMIC DNA]</scope>
    <source>
        <strain evidence="1 2">KLE1704</strain>
    </source>
</reference>
<name>A0A139LAV8_9BACE</name>
<comment type="caution">
    <text evidence="1">The sequence shown here is derived from an EMBL/GenBank/DDBJ whole genome shotgun (WGS) entry which is preliminary data.</text>
</comment>
<organism evidence="1">
    <name type="scientific">Bacteroides intestinalis</name>
    <dbReference type="NCBI Taxonomy" id="329854"/>
    <lineage>
        <taxon>Bacteria</taxon>
        <taxon>Pseudomonadati</taxon>
        <taxon>Bacteroidota</taxon>
        <taxon>Bacteroidia</taxon>
        <taxon>Bacteroidales</taxon>
        <taxon>Bacteroidaceae</taxon>
        <taxon>Bacteroides</taxon>
    </lineage>
</organism>
<proteinExistence type="predicted"/>
<gene>
    <name evidence="1" type="ORF">HMPREF2531_02859</name>
</gene>
<evidence type="ECO:0000313" key="2">
    <source>
        <dbReference type="Proteomes" id="UP000070319"/>
    </source>
</evidence>
<dbReference type="EMBL" id="LTDF01000098">
    <property type="protein sequence ID" value="KXT48582.1"/>
    <property type="molecule type" value="Genomic_DNA"/>
</dbReference>